<dbReference type="EMBL" id="JACHFJ010000004">
    <property type="protein sequence ID" value="MBB5373060.1"/>
    <property type="molecule type" value="Genomic_DNA"/>
</dbReference>
<dbReference type="SUPFAM" id="SSF51445">
    <property type="entry name" value="(Trans)glycosidases"/>
    <property type="match status" value="1"/>
</dbReference>
<comment type="caution">
    <text evidence="3">The sequence shown here is derived from an EMBL/GenBank/DDBJ whole genome shotgun (WGS) entry which is preliminary data.</text>
</comment>
<reference evidence="3 4" key="1">
    <citation type="submission" date="2020-08" db="EMBL/GenBank/DDBJ databases">
        <title>Genomic Encyclopedia of Type Strains, Phase IV (KMG-IV): sequencing the most valuable type-strain genomes for metagenomic binning, comparative biology and taxonomic classification.</title>
        <authorList>
            <person name="Goeker M."/>
        </authorList>
    </citation>
    <scope>NUCLEOTIDE SEQUENCE [LARGE SCALE GENOMIC DNA]</scope>
    <source>
        <strain evidence="3 4">DSM 27026</strain>
    </source>
</reference>
<proteinExistence type="predicted"/>
<evidence type="ECO:0000313" key="3">
    <source>
        <dbReference type="EMBL" id="MBB5373060.1"/>
    </source>
</evidence>
<dbReference type="AlphaFoldDB" id="A0A840VNQ7"/>
<dbReference type="RefSeq" id="WP_183266078.1">
    <property type="nucleotide sequence ID" value="NZ_JACHFJ010000004.1"/>
</dbReference>
<feature type="chain" id="PRO_5032272444" description="DUF4015 domain-containing protein" evidence="1">
    <location>
        <begin position="21"/>
        <end position="414"/>
    </location>
</feature>
<feature type="signal peptide" evidence="1">
    <location>
        <begin position="1"/>
        <end position="20"/>
    </location>
</feature>
<dbReference type="Proteomes" id="UP000553706">
    <property type="component" value="Unassembled WGS sequence"/>
</dbReference>
<evidence type="ECO:0000259" key="2">
    <source>
        <dbReference type="Pfam" id="PF13200"/>
    </source>
</evidence>
<keyword evidence="4" id="KW-1185">Reference proteome</keyword>
<dbReference type="Gene3D" id="3.20.20.80">
    <property type="entry name" value="Glycosidases"/>
    <property type="match status" value="1"/>
</dbReference>
<evidence type="ECO:0000313" key="4">
    <source>
        <dbReference type="Proteomes" id="UP000553706"/>
    </source>
</evidence>
<dbReference type="InterPro" id="IPR017853">
    <property type="entry name" value="GH"/>
</dbReference>
<gene>
    <name evidence="3" type="ORF">HNP71_001318</name>
</gene>
<protein>
    <recommendedName>
        <fullName evidence="2">DUF4015 domain-containing protein</fullName>
    </recommendedName>
</protein>
<sequence>MMRRLISALLVLTLSPPAWAASLQVVDAVTGKAIPDAMAVEAGQMLRPDAKDGFDPQGNTGMLFIRAPGYRAGSFDLATLPTNGKLPLPPFTPHALYLSAYGAGSRVLLGNALALAQGGAVNALVVNIKDDNGLIPYPSAVPLAQQDGARRITTIPDLAAFVRMLHAKGLYAIARIVTFKDDPLATYRPDLAVHTGGGLFRDRENMAWTDPFQPEVREYDIAIAAEAAKAGFDEIQFDYLRFPDASQTLQFSQPVSAPARIAAIAGFLTEARQQLLPYNVYISADIFGYVCWNRNDTGIGQTLDAVAPNVDYISPMLYPSGFQFGIPGYPNPVAHAYQIVYLSLTQARQRLNISPLRFRPWLQAFTDYAFDHRPFGAEEIGEQTKAAADFGADGWMLWNPRNDYSNAGLARAGD</sequence>
<accession>A0A840VNQ7</accession>
<keyword evidence="1" id="KW-0732">Signal</keyword>
<evidence type="ECO:0000256" key="1">
    <source>
        <dbReference type="SAM" id="SignalP"/>
    </source>
</evidence>
<name>A0A840VNQ7_9PROT</name>
<feature type="domain" description="DUF4015" evidence="2">
    <location>
        <begin position="95"/>
        <end position="404"/>
    </location>
</feature>
<dbReference type="InterPro" id="IPR025275">
    <property type="entry name" value="DUF4015"/>
</dbReference>
<dbReference type="Pfam" id="PF13200">
    <property type="entry name" value="DUF4015"/>
    <property type="match status" value="1"/>
</dbReference>
<organism evidence="3 4">
    <name type="scientific">Acidocella aromatica</name>
    <dbReference type="NCBI Taxonomy" id="1303579"/>
    <lineage>
        <taxon>Bacteria</taxon>
        <taxon>Pseudomonadati</taxon>
        <taxon>Pseudomonadota</taxon>
        <taxon>Alphaproteobacteria</taxon>
        <taxon>Acetobacterales</taxon>
        <taxon>Acidocellaceae</taxon>
        <taxon>Acidocella</taxon>
    </lineage>
</organism>